<dbReference type="PANTHER" id="PTHR33387:SF3">
    <property type="entry name" value="DUF985 DOMAIN-CONTAINING PROTEIN"/>
    <property type="match status" value="1"/>
</dbReference>
<organism evidence="2 3">
    <name type="scientific">Brevibacillus fulvus</name>
    <dbReference type="NCBI Taxonomy" id="1125967"/>
    <lineage>
        <taxon>Bacteria</taxon>
        <taxon>Bacillati</taxon>
        <taxon>Bacillota</taxon>
        <taxon>Bacilli</taxon>
        <taxon>Bacillales</taxon>
        <taxon>Paenibacillaceae</taxon>
        <taxon>Brevibacillus</taxon>
    </lineage>
</organism>
<reference evidence="2" key="1">
    <citation type="submission" date="2021-01" db="EMBL/GenBank/DDBJ databases">
        <title>Genomic Encyclopedia of Type Strains, Phase IV (KMG-IV): sequencing the most valuable type-strain genomes for metagenomic binning, comparative biology and taxonomic classification.</title>
        <authorList>
            <person name="Goeker M."/>
        </authorList>
    </citation>
    <scope>NUCLEOTIDE SEQUENCE</scope>
    <source>
        <strain evidence="2">DSM 25523</strain>
    </source>
</reference>
<dbReference type="CDD" id="cd06121">
    <property type="entry name" value="cupin_YML079wp"/>
    <property type="match status" value="1"/>
</dbReference>
<dbReference type="PANTHER" id="PTHR33387">
    <property type="entry name" value="RMLC-LIKE JELLY ROLL FOLD PROTEIN"/>
    <property type="match status" value="1"/>
</dbReference>
<dbReference type="AlphaFoldDB" id="A0A939BQW8"/>
<evidence type="ECO:0000259" key="1">
    <source>
        <dbReference type="Pfam" id="PF06172"/>
    </source>
</evidence>
<dbReference type="Proteomes" id="UP000717624">
    <property type="component" value="Unassembled WGS sequence"/>
</dbReference>
<proteinExistence type="predicted"/>
<keyword evidence="3" id="KW-1185">Reference proteome</keyword>
<evidence type="ECO:0000313" key="3">
    <source>
        <dbReference type="Proteomes" id="UP000717624"/>
    </source>
</evidence>
<sequence>MSQAEHSQAKTAEYWKKHLQLTAHEEGGYFRQIYRSSEQISDQELSVSFAGKRLLATSIYFLLPSDEVSHFHRLKSDELWYYHAGSSLTIYIIHEDGRLETVKLGLDIENGEVPQALAPKNSIFGSAVNQPDTYSLVGCMVSPGFEYEDFELFTRNELLEKYPAHEAIIKRLTPDE</sequence>
<dbReference type="InterPro" id="IPR014710">
    <property type="entry name" value="RmlC-like_jellyroll"/>
</dbReference>
<comment type="caution">
    <text evidence="2">The sequence shown here is derived from an EMBL/GenBank/DDBJ whole genome shotgun (WGS) entry which is preliminary data.</text>
</comment>
<dbReference type="InterPro" id="IPR039935">
    <property type="entry name" value="YML079W-like"/>
</dbReference>
<accession>A0A939BQW8</accession>
<dbReference type="Gene3D" id="2.60.120.10">
    <property type="entry name" value="Jelly Rolls"/>
    <property type="match status" value="1"/>
</dbReference>
<evidence type="ECO:0000313" key="2">
    <source>
        <dbReference type="EMBL" id="MBM7588843.1"/>
    </source>
</evidence>
<name>A0A939BQW8_9BACL</name>
<feature type="domain" description="DUF985" evidence="1">
    <location>
        <begin position="14"/>
        <end position="153"/>
    </location>
</feature>
<dbReference type="InterPro" id="IPR009327">
    <property type="entry name" value="Cupin_DUF985"/>
</dbReference>
<protein>
    <submittedName>
        <fullName evidence="2">Cupin superfamily sugar epimerase</fullName>
    </submittedName>
</protein>
<gene>
    <name evidence="2" type="ORF">JOD01_000429</name>
</gene>
<dbReference type="RefSeq" id="WP_204516564.1">
    <property type="nucleotide sequence ID" value="NZ_BAABIN010000009.1"/>
</dbReference>
<dbReference type="SUPFAM" id="SSF51182">
    <property type="entry name" value="RmlC-like cupins"/>
    <property type="match status" value="1"/>
</dbReference>
<dbReference type="EMBL" id="JAFBEB010000001">
    <property type="protein sequence ID" value="MBM7588843.1"/>
    <property type="molecule type" value="Genomic_DNA"/>
</dbReference>
<dbReference type="Pfam" id="PF06172">
    <property type="entry name" value="Cupin_5"/>
    <property type="match status" value="1"/>
</dbReference>
<dbReference type="InterPro" id="IPR011051">
    <property type="entry name" value="RmlC_Cupin_sf"/>
</dbReference>